<protein>
    <submittedName>
        <fullName evidence="1">Uncharacterized protein</fullName>
    </submittedName>
</protein>
<dbReference type="Proteomes" id="UP000276133">
    <property type="component" value="Unassembled WGS sequence"/>
</dbReference>
<evidence type="ECO:0000313" key="1">
    <source>
        <dbReference type="EMBL" id="RNA39605.1"/>
    </source>
</evidence>
<organism evidence="1 2">
    <name type="scientific">Brachionus plicatilis</name>
    <name type="common">Marine rotifer</name>
    <name type="synonym">Brachionus muelleri</name>
    <dbReference type="NCBI Taxonomy" id="10195"/>
    <lineage>
        <taxon>Eukaryota</taxon>
        <taxon>Metazoa</taxon>
        <taxon>Spiralia</taxon>
        <taxon>Gnathifera</taxon>
        <taxon>Rotifera</taxon>
        <taxon>Eurotatoria</taxon>
        <taxon>Monogononta</taxon>
        <taxon>Pseudotrocha</taxon>
        <taxon>Ploima</taxon>
        <taxon>Brachionidae</taxon>
        <taxon>Brachionus</taxon>
    </lineage>
</organism>
<sequence>MALMLIENGMFKEKKIQLKSDFFGVIFVTRKILHSPNDFKGHAFYRNSHVTHLGQSFDNATYGHLDLKMIKFNI</sequence>
<gene>
    <name evidence="1" type="ORF">BpHYR1_044260</name>
</gene>
<name>A0A3M7SV92_BRAPC</name>
<dbReference type="EMBL" id="REGN01000731">
    <property type="protein sequence ID" value="RNA39605.1"/>
    <property type="molecule type" value="Genomic_DNA"/>
</dbReference>
<evidence type="ECO:0000313" key="2">
    <source>
        <dbReference type="Proteomes" id="UP000276133"/>
    </source>
</evidence>
<reference evidence="1 2" key="1">
    <citation type="journal article" date="2018" name="Sci. Rep.">
        <title>Genomic signatures of local adaptation to the degree of environmental predictability in rotifers.</title>
        <authorList>
            <person name="Franch-Gras L."/>
            <person name="Hahn C."/>
            <person name="Garcia-Roger E.M."/>
            <person name="Carmona M.J."/>
            <person name="Serra M."/>
            <person name="Gomez A."/>
        </authorList>
    </citation>
    <scope>NUCLEOTIDE SEQUENCE [LARGE SCALE GENOMIC DNA]</scope>
    <source>
        <strain evidence="1">HYR1</strain>
    </source>
</reference>
<dbReference type="AlphaFoldDB" id="A0A3M7SV92"/>
<proteinExistence type="predicted"/>
<keyword evidence="2" id="KW-1185">Reference proteome</keyword>
<accession>A0A3M7SV92</accession>
<comment type="caution">
    <text evidence="1">The sequence shown here is derived from an EMBL/GenBank/DDBJ whole genome shotgun (WGS) entry which is preliminary data.</text>
</comment>